<dbReference type="GO" id="GO:0004222">
    <property type="term" value="F:metalloendopeptidase activity"/>
    <property type="evidence" value="ECO:0007669"/>
    <property type="project" value="InterPro"/>
</dbReference>
<dbReference type="GO" id="GO:0016020">
    <property type="term" value="C:membrane"/>
    <property type="evidence" value="ECO:0007669"/>
    <property type="project" value="TreeGrafter"/>
</dbReference>
<organism evidence="9 10">
    <name type="scientific">Pseudoalteromonas denitrificans DSM 6059</name>
    <dbReference type="NCBI Taxonomy" id="1123010"/>
    <lineage>
        <taxon>Bacteria</taxon>
        <taxon>Pseudomonadati</taxon>
        <taxon>Pseudomonadota</taxon>
        <taxon>Gammaproteobacteria</taxon>
        <taxon>Alteromonadales</taxon>
        <taxon>Pseudoalteromonadaceae</taxon>
        <taxon>Pseudoalteromonas</taxon>
    </lineage>
</organism>
<dbReference type="InterPro" id="IPR051156">
    <property type="entry name" value="Mito/Outer_Membr_Metalloprot"/>
</dbReference>
<proteinExistence type="predicted"/>
<evidence type="ECO:0000256" key="2">
    <source>
        <dbReference type="ARBA" id="ARBA00022670"/>
    </source>
</evidence>
<dbReference type="Pfam" id="PF01435">
    <property type="entry name" value="Peptidase_M48"/>
    <property type="match status" value="1"/>
</dbReference>
<evidence type="ECO:0000256" key="1">
    <source>
        <dbReference type="ARBA" id="ARBA00001947"/>
    </source>
</evidence>
<dbReference type="GO" id="GO:0046872">
    <property type="term" value="F:metal ion binding"/>
    <property type="evidence" value="ECO:0007669"/>
    <property type="project" value="UniProtKB-KW"/>
</dbReference>
<reference evidence="9 10" key="1">
    <citation type="submission" date="2016-10" db="EMBL/GenBank/DDBJ databases">
        <authorList>
            <person name="de Groot N.N."/>
        </authorList>
    </citation>
    <scope>NUCLEOTIDE SEQUENCE [LARGE SCALE GENOMIC DNA]</scope>
    <source>
        <strain evidence="9 10">DSM 6059</strain>
    </source>
</reference>
<evidence type="ECO:0000256" key="5">
    <source>
        <dbReference type="ARBA" id="ARBA00022833"/>
    </source>
</evidence>
<keyword evidence="3" id="KW-0479">Metal-binding</keyword>
<dbReference type="CDD" id="cd07333">
    <property type="entry name" value="M48C_bepA_like"/>
    <property type="match status" value="1"/>
</dbReference>
<feature type="signal peptide" evidence="7">
    <location>
        <begin position="1"/>
        <end position="27"/>
    </location>
</feature>
<comment type="cofactor">
    <cofactor evidence="1">
        <name>Zn(2+)</name>
        <dbReference type="ChEBI" id="CHEBI:29105"/>
    </cofactor>
</comment>
<evidence type="ECO:0000256" key="4">
    <source>
        <dbReference type="ARBA" id="ARBA00022801"/>
    </source>
</evidence>
<dbReference type="STRING" id="1123010.SAMN02745724_00655"/>
<dbReference type="PANTHER" id="PTHR22726">
    <property type="entry name" value="METALLOENDOPEPTIDASE OMA1"/>
    <property type="match status" value="1"/>
</dbReference>
<feature type="chain" id="PRO_5011767051" evidence="7">
    <location>
        <begin position="28"/>
        <end position="489"/>
    </location>
</feature>
<keyword evidence="5" id="KW-0862">Zinc</keyword>
<evidence type="ECO:0000259" key="8">
    <source>
        <dbReference type="Pfam" id="PF01435"/>
    </source>
</evidence>
<keyword evidence="4" id="KW-0378">Hydrolase</keyword>
<dbReference type="RefSeq" id="WP_091979890.1">
    <property type="nucleotide sequence ID" value="NZ_FOLO01000003.1"/>
</dbReference>
<keyword evidence="7" id="KW-0732">Signal</keyword>
<protein>
    <submittedName>
        <fullName evidence="9">Putative Zn-dependent protease</fullName>
    </submittedName>
</protein>
<sequence>MTHSLPLIFRLTLIFLCFHLVSCSINPATGTPDIVLMSESSEIKMGKEMHEKLMKSMPIYQDEKLTAYINKIGQKIVKNSHRPDINYQFTIIDAPDINAFALPGGYIYINRGLLSYLDSEAQLAAVLAHEVGHITARHVVRQDSASKGASILSVLSIFTTGSTAIGDVTNLWGTAAVKGYGREMELEADGLGADYLFNSGYDPLAMVQTIGVLKDQEKFARYRAKEEGKKAKSYHGVFSTHPRNDVRLKEVIAKAGTFNAHSTVNNNKQNYREQTEGMIYGINYNAQLKKRPVEKNRYVHDKLGFSLLFPENWTVNNTRKSILSQPQNKSAQIKLLVSKRVKNVSPGEHLRKQTKVTMLKRSEDFKKNGLIGHTGIIPKTADKHEQRVATIFQGSRAYTLISNVYKPEPNIDYDALFLKSIHSFKSHQPQRKSKKSKVIHYVKANEQTKFYLLAKKLKIGLYGEEQLRLINGLYPRGEPEPGSWIKIIK</sequence>
<evidence type="ECO:0000256" key="7">
    <source>
        <dbReference type="SAM" id="SignalP"/>
    </source>
</evidence>
<dbReference type="InterPro" id="IPR001915">
    <property type="entry name" value="Peptidase_M48"/>
</dbReference>
<gene>
    <name evidence="9" type="ORF">SAMN02745724_00655</name>
</gene>
<evidence type="ECO:0000313" key="10">
    <source>
        <dbReference type="Proteomes" id="UP000198862"/>
    </source>
</evidence>
<dbReference type="AlphaFoldDB" id="A0A1I1FIW7"/>
<keyword evidence="6" id="KW-0482">Metalloprotease</keyword>
<feature type="domain" description="Peptidase M48" evidence="8">
    <location>
        <begin position="65"/>
        <end position="251"/>
    </location>
</feature>
<dbReference type="PANTHER" id="PTHR22726:SF24">
    <property type="entry name" value="M48 FAMILY METALLOPEPTIDASE"/>
    <property type="match status" value="1"/>
</dbReference>
<dbReference type="Proteomes" id="UP000198862">
    <property type="component" value="Unassembled WGS sequence"/>
</dbReference>
<evidence type="ECO:0000313" key="9">
    <source>
        <dbReference type="EMBL" id="SFB99244.1"/>
    </source>
</evidence>
<evidence type="ECO:0000256" key="6">
    <source>
        <dbReference type="ARBA" id="ARBA00023049"/>
    </source>
</evidence>
<keyword evidence="10" id="KW-1185">Reference proteome</keyword>
<accession>A0A1I1FIW7</accession>
<dbReference type="OrthoDB" id="9810445at2"/>
<evidence type="ECO:0000256" key="3">
    <source>
        <dbReference type="ARBA" id="ARBA00022723"/>
    </source>
</evidence>
<dbReference type="Gene3D" id="3.30.2010.10">
    <property type="entry name" value="Metalloproteases ('zincins'), catalytic domain"/>
    <property type="match status" value="1"/>
</dbReference>
<keyword evidence="2 9" id="KW-0645">Protease</keyword>
<name>A0A1I1FIW7_9GAMM</name>
<dbReference type="GO" id="GO:0051603">
    <property type="term" value="P:proteolysis involved in protein catabolic process"/>
    <property type="evidence" value="ECO:0007669"/>
    <property type="project" value="TreeGrafter"/>
</dbReference>
<dbReference type="EMBL" id="FOLO01000003">
    <property type="protein sequence ID" value="SFB99244.1"/>
    <property type="molecule type" value="Genomic_DNA"/>
</dbReference>